<feature type="compositionally biased region" description="Polar residues" evidence="1">
    <location>
        <begin position="17"/>
        <end position="30"/>
    </location>
</feature>
<evidence type="ECO:0000313" key="3">
    <source>
        <dbReference type="Proteomes" id="UP001558613"/>
    </source>
</evidence>
<dbReference type="Proteomes" id="UP001558613">
    <property type="component" value="Unassembled WGS sequence"/>
</dbReference>
<gene>
    <name evidence="2" type="ORF">QQF64_001620</name>
</gene>
<proteinExistence type="predicted"/>
<organism evidence="2 3">
    <name type="scientific">Cirrhinus molitorella</name>
    <name type="common">mud carp</name>
    <dbReference type="NCBI Taxonomy" id="172907"/>
    <lineage>
        <taxon>Eukaryota</taxon>
        <taxon>Metazoa</taxon>
        <taxon>Chordata</taxon>
        <taxon>Craniata</taxon>
        <taxon>Vertebrata</taxon>
        <taxon>Euteleostomi</taxon>
        <taxon>Actinopterygii</taxon>
        <taxon>Neopterygii</taxon>
        <taxon>Teleostei</taxon>
        <taxon>Ostariophysi</taxon>
        <taxon>Cypriniformes</taxon>
        <taxon>Cyprinidae</taxon>
        <taxon>Labeoninae</taxon>
        <taxon>Labeonini</taxon>
        <taxon>Cirrhinus</taxon>
    </lineage>
</organism>
<accession>A0ABR3P121</accession>
<sequence>MFPSSPHIELNTYRMPFNTQPQKATATTPLVTGLWRKTQKKSQPRPHDGNAKTFSHLPGSSEDFRKPQTFS</sequence>
<protein>
    <submittedName>
        <fullName evidence="2">Uncharacterized protein</fullName>
    </submittedName>
</protein>
<evidence type="ECO:0000313" key="2">
    <source>
        <dbReference type="EMBL" id="KAL1282817.1"/>
    </source>
</evidence>
<feature type="compositionally biased region" description="Basic and acidic residues" evidence="1">
    <location>
        <begin position="62"/>
        <end position="71"/>
    </location>
</feature>
<feature type="region of interest" description="Disordered" evidence="1">
    <location>
        <begin position="1"/>
        <end position="71"/>
    </location>
</feature>
<evidence type="ECO:0000256" key="1">
    <source>
        <dbReference type="SAM" id="MobiDB-lite"/>
    </source>
</evidence>
<reference evidence="2 3" key="1">
    <citation type="submission" date="2023-09" db="EMBL/GenBank/DDBJ databases">
        <authorList>
            <person name="Wang M."/>
        </authorList>
    </citation>
    <scope>NUCLEOTIDE SEQUENCE [LARGE SCALE GENOMIC DNA]</scope>
    <source>
        <strain evidence="2">GT-2023</strain>
        <tissue evidence="2">Liver</tissue>
    </source>
</reference>
<name>A0ABR3P121_9TELE</name>
<keyword evidence="3" id="KW-1185">Reference proteome</keyword>
<dbReference type="EMBL" id="JAYMGO010000001">
    <property type="protein sequence ID" value="KAL1282817.1"/>
    <property type="molecule type" value="Genomic_DNA"/>
</dbReference>
<comment type="caution">
    <text evidence="2">The sequence shown here is derived from an EMBL/GenBank/DDBJ whole genome shotgun (WGS) entry which is preliminary data.</text>
</comment>